<accession>A0A2V4APF6</accession>
<sequence length="150" mass="15717">MTQPRYSSSTAVAGIDGCGDLAEQGLGVYVHRVAAAAGVGPEATCWELADREATAYVALDGSPAGFPGRDAALLWDDVRGWAVVLEAGSDADPLILAYLGGTDPLPPPETVAGFAKQVLSGGHPPPGRTRPPRHHRRDLRARLRGFLPAR</sequence>
<keyword evidence="2" id="KW-1185">Reference proteome</keyword>
<dbReference type="InterPro" id="IPR046259">
    <property type="entry name" value="DUF6292"/>
</dbReference>
<proteinExistence type="predicted"/>
<evidence type="ECO:0000313" key="2">
    <source>
        <dbReference type="Proteomes" id="UP000249915"/>
    </source>
</evidence>
<gene>
    <name evidence="1" type="ORF">BAY60_21790</name>
</gene>
<name>A0A2V4APF6_9PSEU</name>
<dbReference type="OrthoDB" id="4190452at2"/>
<evidence type="ECO:0000313" key="1">
    <source>
        <dbReference type="EMBL" id="PXY22482.1"/>
    </source>
</evidence>
<dbReference type="RefSeq" id="WP_112283086.1">
    <property type="nucleotide sequence ID" value="NZ_MASW01000005.1"/>
</dbReference>
<reference evidence="1 2" key="1">
    <citation type="submission" date="2016-07" db="EMBL/GenBank/DDBJ databases">
        <title>Draft genome sequence of Prauserella muralis DSM 45305, isolated from a mould-covered wall in an indoor environment.</title>
        <authorList>
            <person name="Ruckert C."/>
            <person name="Albersmeier A."/>
            <person name="Jiang C.-L."/>
            <person name="Jiang Y."/>
            <person name="Kalinowski J."/>
            <person name="Schneider O."/>
            <person name="Winkler A."/>
            <person name="Zotchev S.B."/>
        </authorList>
    </citation>
    <scope>NUCLEOTIDE SEQUENCE [LARGE SCALE GENOMIC DNA]</scope>
    <source>
        <strain evidence="1 2">DSM 45305</strain>
    </source>
</reference>
<dbReference type="Pfam" id="PF19809">
    <property type="entry name" value="DUF6292"/>
    <property type="match status" value="1"/>
</dbReference>
<protein>
    <submittedName>
        <fullName evidence="1">Uncharacterized protein</fullName>
    </submittedName>
</protein>
<dbReference type="Proteomes" id="UP000249915">
    <property type="component" value="Unassembled WGS sequence"/>
</dbReference>
<dbReference type="EMBL" id="MASW01000005">
    <property type="protein sequence ID" value="PXY22482.1"/>
    <property type="molecule type" value="Genomic_DNA"/>
</dbReference>
<comment type="caution">
    <text evidence="1">The sequence shown here is derived from an EMBL/GenBank/DDBJ whole genome shotgun (WGS) entry which is preliminary data.</text>
</comment>
<dbReference type="AlphaFoldDB" id="A0A2V4APF6"/>
<organism evidence="1 2">
    <name type="scientific">Prauserella muralis</name>
    <dbReference type="NCBI Taxonomy" id="588067"/>
    <lineage>
        <taxon>Bacteria</taxon>
        <taxon>Bacillati</taxon>
        <taxon>Actinomycetota</taxon>
        <taxon>Actinomycetes</taxon>
        <taxon>Pseudonocardiales</taxon>
        <taxon>Pseudonocardiaceae</taxon>
        <taxon>Prauserella</taxon>
    </lineage>
</organism>